<dbReference type="InterPro" id="IPR011645">
    <property type="entry name" value="HNOB_dom_associated"/>
</dbReference>
<name>A0ABV7WH37_9MICO</name>
<evidence type="ECO:0000256" key="3">
    <source>
        <dbReference type="ARBA" id="ARBA00023293"/>
    </source>
</evidence>
<dbReference type="InterPro" id="IPR029787">
    <property type="entry name" value="Nucleotide_cyclase"/>
</dbReference>
<dbReference type="PANTHER" id="PTHR44757">
    <property type="entry name" value="DIGUANYLATE CYCLASE DGCP"/>
    <property type="match status" value="1"/>
</dbReference>
<proteinExistence type="predicted"/>
<dbReference type="Gene3D" id="3.30.450.260">
    <property type="entry name" value="Haem NO binding associated domain"/>
    <property type="match status" value="1"/>
</dbReference>
<dbReference type="InterPro" id="IPR043128">
    <property type="entry name" value="Rev_trsase/Diguanyl_cyclase"/>
</dbReference>
<dbReference type="PROSITE" id="PS50887">
    <property type="entry name" value="GGDEF"/>
    <property type="match status" value="1"/>
</dbReference>
<dbReference type="CDD" id="cd01949">
    <property type="entry name" value="GGDEF"/>
    <property type="match status" value="1"/>
</dbReference>
<dbReference type="SMART" id="SM00052">
    <property type="entry name" value="EAL"/>
    <property type="match status" value="1"/>
</dbReference>
<gene>
    <name evidence="6" type="ORF">ACFOLH_10355</name>
</gene>
<dbReference type="CDD" id="cd01948">
    <property type="entry name" value="EAL"/>
    <property type="match status" value="1"/>
</dbReference>
<dbReference type="RefSeq" id="WP_340292503.1">
    <property type="nucleotide sequence ID" value="NZ_JBBEOI010000074.1"/>
</dbReference>
<comment type="caution">
    <text evidence="6">The sequence shown here is derived from an EMBL/GenBank/DDBJ whole genome shotgun (WGS) entry which is preliminary data.</text>
</comment>
<evidence type="ECO:0000256" key="1">
    <source>
        <dbReference type="ARBA" id="ARBA00012202"/>
    </source>
</evidence>
<dbReference type="Proteomes" id="UP001595685">
    <property type="component" value="Unassembled WGS sequence"/>
</dbReference>
<sequence>MSGGTGLGRAALDVVCPFHLVVDADGVLVQVGPSLTRAAPALRPGCRLADVATVESPGAGHLPGAPPGLVPGGLLVLRVTGSPLALRGHVVSDRGQQVFIGSPWVTDLAELAPLGLTVSDFAVSDPVLDHLLLQQVQRHALAQSRELASRLQATAEELHHRASYDELTGLANRAHVTSLLAGELPVLAAGPRVPGPRAPAPAEVPVAVLLLDLDDFKDINGGLGHAVGDEVLRQVAARLVEAVRSGDAVARLGGDEFVVLLPGVADAAVAVAVAEKLIDAVGAPLLVQGSSLCVGATVGIAVGGTGPDGGDAVGDGGVLLRQADLAMYRAKQTSAGWAVFGAFEDDLAAERVGLVAALRRALSRDEVTVAYQPVVVPGTGRTVGFEALARWHDAERGQVPPDRFVPVAEQSGLVVPLTRAVLRRAVTDCAAWRAEGHDVDVAVNLSVHAVRRTDVPAMVAEELRASGLDARYLTVELTEGALVDDSPRLGHALAALRALGVTLSIDDFGTGFSSMSYLKRLPVQALKVDRSFVRDIETDPRDRAIVATLVQLAHGLGLSVVAEGVESDGALHLLATMGCDLAQGYAMSRPMPGDQVRGWLQRALVADAVPLPR</sequence>
<reference evidence="7" key="1">
    <citation type="journal article" date="2019" name="Int. J. Syst. Evol. Microbiol.">
        <title>The Global Catalogue of Microorganisms (GCM) 10K type strain sequencing project: providing services to taxonomists for standard genome sequencing and annotation.</title>
        <authorList>
            <consortium name="The Broad Institute Genomics Platform"/>
            <consortium name="The Broad Institute Genome Sequencing Center for Infectious Disease"/>
            <person name="Wu L."/>
            <person name="Ma J."/>
        </authorList>
    </citation>
    <scope>NUCLEOTIDE SEQUENCE [LARGE SCALE GENOMIC DNA]</scope>
    <source>
        <strain evidence="7">NCAIM B.02333</strain>
    </source>
</reference>
<evidence type="ECO:0000259" key="4">
    <source>
        <dbReference type="PROSITE" id="PS50883"/>
    </source>
</evidence>
<dbReference type="InterPro" id="IPR000160">
    <property type="entry name" value="GGDEF_dom"/>
</dbReference>
<dbReference type="NCBIfam" id="TIGR00254">
    <property type="entry name" value="GGDEF"/>
    <property type="match status" value="1"/>
</dbReference>
<dbReference type="SMART" id="SM00267">
    <property type="entry name" value="GGDEF"/>
    <property type="match status" value="1"/>
</dbReference>
<evidence type="ECO:0000313" key="7">
    <source>
        <dbReference type="Proteomes" id="UP001595685"/>
    </source>
</evidence>
<dbReference type="PROSITE" id="PS50883">
    <property type="entry name" value="EAL"/>
    <property type="match status" value="1"/>
</dbReference>
<dbReference type="InterPro" id="IPR035919">
    <property type="entry name" value="EAL_sf"/>
</dbReference>
<dbReference type="Pfam" id="PF00563">
    <property type="entry name" value="EAL"/>
    <property type="match status" value="1"/>
</dbReference>
<dbReference type="Pfam" id="PF00990">
    <property type="entry name" value="GGDEF"/>
    <property type="match status" value="1"/>
</dbReference>
<dbReference type="Gene3D" id="3.30.70.270">
    <property type="match status" value="1"/>
</dbReference>
<dbReference type="PANTHER" id="PTHR44757:SF2">
    <property type="entry name" value="BIOFILM ARCHITECTURE MAINTENANCE PROTEIN MBAA"/>
    <property type="match status" value="1"/>
</dbReference>
<evidence type="ECO:0000259" key="5">
    <source>
        <dbReference type="PROSITE" id="PS50887"/>
    </source>
</evidence>
<dbReference type="InterPro" id="IPR001633">
    <property type="entry name" value="EAL_dom"/>
</dbReference>
<dbReference type="Pfam" id="PF07701">
    <property type="entry name" value="HNOBA"/>
    <property type="match status" value="1"/>
</dbReference>
<dbReference type="EC" id="4.6.1.2" evidence="1"/>
<dbReference type="EMBL" id="JBHRWW010000006">
    <property type="protein sequence ID" value="MFC3688742.1"/>
    <property type="molecule type" value="Genomic_DNA"/>
</dbReference>
<dbReference type="Gene3D" id="3.20.20.450">
    <property type="entry name" value="EAL domain"/>
    <property type="match status" value="1"/>
</dbReference>
<dbReference type="InterPro" id="IPR042463">
    <property type="entry name" value="HNOB_dom_associated_sf"/>
</dbReference>
<protein>
    <recommendedName>
        <fullName evidence="1">guanylate cyclase</fullName>
        <ecNumber evidence="1">4.6.1.2</ecNumber>
    </recommendedName>
</protein>
<keyword evidence="7" id="KW-1185">Reference proteome</keyword>
<feature type="domain" description="GGDEF" evidence="5">
    <location>
        <begin position="204"/>
        <end position="345"/>
    </location>
</feature>
<dbReference type="SUPFAM" id="SSF55073">
    <property type="entry name" value="Nucleotide cyclase"/>
    <property type="match status" value="1"/>
</dbReference>
<organism evidence="6 7">
    <name type="scientific">Aquipuribacter hungaricus</name>
    <dbReference type="NCBI Taxonomy" id="545624"/>
    <lineage>
        <taxon>Bacteria</taxon>
        <taxon>Bacillati</taxon>
        <taxon>Actinomycetota</taxon>
        <taxon>Actinomycetes</taxon>
        <taxon>Micrococcales</taxon>
        <taxon>Intrasporangiaceae</taxon>
        <taxon>Aquipuribacter</taxon>
    </lineage>
</organism>
<accession>A0ABV7WH37</accession>
<keyword evidence="3" id="KW-0141">cGMP biosynthesis</keyword>
<dbReference type="SUPFAM" id="SSF141868">
    <property type="entry name" value="EAL domain-like"/>
    <property type="match status" value="1"/>
</dbReference>
<evidence type="ECO:0000256" key="2">
    <source>
        <dbReference type="ARBA" id="ARBA00022741"/>
    </source>
</evidence>
<dbReference type="InterPro" id="IPR052155">
    <property type="entry name" value="Biofilm_reg_signaling"/>
</dbReference>
<feature type="domain" description="EAL" evidence="4">
    <location>
        <begin position="351"/>
        <end position="604"/>
    </location>
</feature>
<keyword evidence="2" id="KW-0547">Nucleotide-binding</keyword>
<evidence type="ECO:0000313" key="6">
    <source>
        <dbReference type="EMBL" id="MFC3688742.1"/>
    </source>
</evidence>